<sequence length="103" mass="11756">GKYNQVVREVNFWNQAVVALGFTFGLTKSEFRRHLVSKEVKSMEEIQKIALEYMRNEDTKAVNSAKRKNQPNFLPQNSSSVTRNPIPKAGKFHDYTPLNASIA</sequence>
<gene>
    <name evidence="2" type="ORF">PIB30_091830</name>
</gene>
<accession>A0ABU6YTN1</accession>
<organism evidence="2 3">
    <name type="scientific">Stylosanthes scabra</name>
    <dbReference type="NCBI Taxonomy" id="79078"/>
    <lineage>
        <taxon>Eukaryota</taxon>
        <taxon>Viridiplantae</taxon>
        <taxon>Streptophyta</taxon>
        <taxon>Embryophyta</taxon>
        <taxon>Tracheophyta</taxon>
        <taxon>Spermatophyta</taxon>
        <taxon>Magnoliopsida</taxon>
        <taxon>eudicotyledons</taxon>
        <taxon>Gunneridae</taxon>
        <taxon>Pentapetalae</taxon>
        <taxon>rosids</taxon>
        <taxon>fabids</taxon>
        <taxon>Fabales</taxon>
        <taxon>Fabaceae</taxon>
        <taxon>Papilionoideae</taxon>
        <taxon>50 kb inversion clade</taxon>
        <taxon>dalbergioids sensu lato</taxon>
        <taxon>Dalbergieae</taxon>
        <taxon>Pterocarpus clade</taxon>
        <taxon>Stylosanthes</taxon>
    </lineage>
</organism>
<dbReference type="Proteomes" id="UP001341840">
    <property type="component" value="Unassembled WGS sequence"/>
</dbReference>
<evidence type="ECO:0000313" key="3">
    <source>
        <dbReference type="Proteomes" id="UP001341840"/>
    </source>
</evidence>
<comment type="caution">
    <text evidence="2">The sequence shown here is derived from an EMBL/GenBank/DDBJ whole genome shotgun (WGS) entry which is preliminary data.</text>
</comment>
<dbReference type="EMBL" id="JASCZI010243513">
    <property type="protein sequence ID" value="MED6213300.1"/>
    <property type="molecule type" value="Genomic_DNA"/>
</dbReference>
<evidence type="ECO:0000256" key="1">
    <source>
        <dbReference type="SAM" id="MobiDB-lite"/>
    </source>
</evidence>
<proteinExistence type="predicted"/>
<keyword evidence="3" id="KW-1185">Reference proteome</keyword>
<protein>
    <submittedName>
        <fullName evidence="2">Uncharacterized protein</fullName>
    </submittedName>
</protein>
<evidence type="ECO:0000313" key="2">
    <source>
        <dbReference type="EMBL" id="MED6213300.1"/>
    </source>
</evidence>
<name>A0ABU6YTN1_9FABA</name>
<feature type="compositionally biased region" description="Polar residues" evidence="1">
    <location>
        <begin position="70"/>
        <end position="83"/>
    </location>
</feature>
<feature type="region of interest" description="Disordered" evidence="1">
    <location>
        <begin position="62"/>
        <end position="103"/>
    </location>
</feature>
<feature type="non-terminal residue" evidence="2">
    <location>
        <position position="1"/>
    </location>
</feature>
<reference evidence="2 3" key="1">
    <citation type="journal article" date="2023" name="Plants (Basel)">
        <title>Bridging the Gap: Combining Genomics and Transcriptomics Approaches to Understand Stylosanthes scabra, an Orphan Legume from the Brazilian Caatinga.</title>
        <authorList>
            <person name="Ferreira-Neto J.R.C."/>
            <person name="da Silva M.D."/>
            <person name="Binneck E."/>
            <person name="de Melo N.F."/>
            <person name="da Silva R.H."/>
            <person name="de Melo A.L.T.M."/>
            <person name="Pandolfi V."/>
            <person name="Bustamante F.O."/>
            <person name="Brasileiro-Vidal A.C."/>
            <person name="Benko-Iseppon A.M."/>
        </authorList>
    </citation>
    <scope>NUCLEOTIDE SEQUENCE [LARGE SCALE GENOMIC DNA]</scope>
    <source>
        <tissue evidence="2">Leaves</tissue>
    </source>
</reference>